<comment type="catalytic activity">
    <reaction evidence="9">
        <text>tRNA(Ala) + L-alanine + ATP = L-alanyl-tRNA(Ala) + AMP + diphosphate</text>
        <dbReference type="Rhea" id="RHEA:12540"/>
        <dbReference type="Rhea" id="RHEA-COMP:9657"/>
        <dbReference type="Rhea" id="RHEA-COMP:9923"/>
        <dbReference type="ChEBI" id="CHEBI:30616"/>
        <dbReference type="ChEBI" id="CHEBI:33019"/>
        <dbReference type="ChEBI" id="CHEBI:57972"/>
        <dbReference type="ChEBI" id="CHEBI:78442"/>
        <dbReference type="ChEBI" id="CHEBI:78497"/>
        <dbReference type="ChEBI" id="CHEBI:456215"/>
        <dbReference type="EC" id="6.1.1.7"/>
    </reaction>
</comment>
<evidence type="ECO:0000256" key="7">
    <source>
        <dbReference type="ARBA" id="ARBA00022917"/>
    </source>
</evidence>
<evidence type="ECO:0000256" key="3">
    <source>
        <dbReference type="ARBA" id="ARBA00022598"/>
    </source>
</evidence>
<dbReference type="NCBIfam" id="TIGR00344">
    <property type="entry name" value="alaS"/>
    <property type="match status" value="1"/>
</dbReference>
<protein>
    <recommendedName>
        <fullName evidence="9">Alanine--tRNA ligase</fullName>
        <ecNumber evidence="9">6.1.1.7</ecNumber>
    </recommendedName>
    <alternativeName>
        <fullName evidence="9">Alanyl-tRNA synthetase</fullName>
        <shortName evidence="9">AlaRS</shortName>
    </alternativeName>
</protein>
<keyword evidence="3 9" id="KW-0436">Ligase</keyword>
<dbReference type="HAMAP" id="MF_00036_B">
    <property type="entry name" value="Ala_tRNA_synth_B"/>
    <property type="match status" value="1"/>
</dbReference>
<dbReference type="InterPro" id="IPR009000">
    <property type="entry name" value="Transl_B-barrel_sf"/>
</dbReference>
<evidence type="ECO:0000313" key="12">
    <source>
        <dbReference type="EMBL" id="CAK0826219.1"/>
    </source>
</evidence>
<dbReference type="PROSITE" id="PS50860">
    <property type="entry name" value="AA_TRNA_LIGASE_II_ALA"/>
    <property type="match status" value="1"/>
</dbReference>
<dbReference type="InterPro" id="IPR018165">
    <property type="entry name" value="Ala-tRNA-synth_IIc_core"/>
</dbReference>
<reference evidence="12" key="1">
    <citation type="submission" date="2023-10" db="EMBL/GenBank/DDBJ databases">
        <authorList>
            <person name="Chen Y."/>
            <person name="Shah S."/>
            <person name="Dougan E. K."/>
            <person name="Thang M."/>
            <person name="Chan C."/>
        </authorList>
    </citation>
    <scope>NUCLEOTIDE SEQUENCE [LARGE SCALE GENOMIC DNA]</scope>
</reference>
<dbReference type="EMBL" id="CAUYUJ010009247">
    <property type="protein sequence ID" value="CAK0826219.1"/>
    <property type="molecule type" value="Genomic_DNA"/>
</dbReference>
<dbReference type="SUPFAM" id="SSF55186">
    <property type="entry name" value="ThrRS/AlaRS common domain"/>
    <property type="match status" value="1"/>
</dbReference>
<dbReference type="EC" id="6.1.1.7" evidence="9"/>
<evidence type="ECO:0000259" key="11">
    <source>
        <dbReference type="PROSITE" id="PS50860"/>
    </source>
</evidence>
<keyword evidence="8 9" id="KW-0030">Aminoacyl-tRNA synthetase</keyword>
<dbReference type="InterPro" id="IPR018163">
    <property type="entry name" value="Thr/Ala-tRNA-synth_IIc_edit"/>
</dbReference>
<comment type="caution">
    <text evidence="12">The sequence shown here is derived from an EMBL/GenBank/DDBJ whole genome shotgun (WGS) entry which is preliminary data.</text>
</comment>
<feature type="domain" description="Alanyl-transfer RNA synthetases family profile" evidence="11">
    <location>
        <begin position="46"/>
        <end position="795"/>
    </location>
</feature>
<comment type="cofactor">
    <cofactor evidence="9">
        <name>Zn(2+)</name>
        <dbReference type="ChEBI" id="CHEBI:29105"/>
    </cofactor>
    <text evidence="9">Binds 1 zinc ion per subunit.</text>
</comment>
<feature type="region of interest" description="Disordered" evidence="10">
    <location>
        <begin position="1187"/>
        <end position="1208"/>
    </location>
</feature>
<dbReference type="Gene3D" id="3.30.980.10">
    <property type="entry name" value="Threonyl-trna Synthetase, Chain A, domain 2"/>
    <property type="match status" value="1"/>
</dbReference>
<dbReference type="InterPro" id="IPR012947">
    <property type="entry name" value="tRNA_SAD"/>
</dbReference>
<evidence type="ECO:0000256" key="10">
    <source>
        <dbReference type="SAM" id="MobiDB-lite"/>
    </source>
</evidence>
<comment type="subcellular location">
    <subcellularLocation>
        <location evidence="9">Mitochondrion</location>
    </subcellularLocation>
    <subcellularLocation>
        <location evidence="9">Cytoplasm</location>
    </subcellularLocation>
</comment>
<feature type="binding site" evidence="9">
    <location>
        <position position="639"/>
    </location>
    <ligand>
        <name>Zn(2+)</name>
        <dbReference type="ChEBI" id="CHEBI:29105"/>
    </ligand>
</feature>
<feature type="binding site" evidence="9">
    <location>
        <position position="643"/>
    </location>
    <ligand>
        <name>Zn(2+)</name>
        <dbReference type="ChEBI" id="CHEBI:29105"/>
    </ligand>
</feature>
<keyword evidence="9" id="KW-0963">Cytoplasm</keyword>
<dbReference type="SUPFAM" id="SSF101353">
    <property type="entry name" value="Putative anticodon-binding domain of alanyl-tRNA synthetase (AlaRS)"/>
    <property type="match status" value="1"/>
</dbReference>
<evidence type="ECO:0000313" key="13">
    <source>
        <dbReference type="Proteomes" id="UP001189429"/>
    </source>
</evidence>
<evidence type="ECO:0000256" key="2">
    <source>
        <dbReference type="ARBA" id="ARBA00022555"/>
    </source>
</evidence>
<keyword evidence="9" id="KW-0496">Mitochondrion</keyword>
<dbReference type="SMART" id="SM00863">
    <property type="entry name" value="tRNA_SAD"/>
    <property type="match status" value="1"/>
</dbReference>
<dbReference type="CDD" id="cd00673">
    <property type="entry name" value="AlaRS_core"/>
    <property type="match status" value="1"/>
</dbReference>
<proteinExistence type="inferred from homology"/>
<feature type="binding site" evidence="9">
    <location>
        <position position="762"/>
    </location>
    <ligand>
        <name>Zn(2+)</name>
        <dbReference type="ChEBI" id="CHEBI:29105"/>
    </ligand>
</feature>
<dbReference type="Gene3D" id="3.30.930.10">
    <property type="entry name" value="Bira Bifunctional Protein, Domain 2"/>
    <property type="match status" value="1"/>
</dbReference>
<evidence type="ECO:0000256" key="4">
    <source>
        <dbReference type="ARBA" id="ARBA00022741"/>
    </source>
</evidence>
<dbReference type="InterPro" id="IPR002318">
    <property type="entry name" value="Ala-tRNA-lgiase_IIc"/>
</dbReference>
<dbReference type="Proteomes" id="UP001189429">
    <property type="component" value="Unassembled WGS sequence"/>
</dbReference>
<keyword evidence="2 9" id="KW-0820">tRNA-binding</keyword>
<dbReference type="SUPFAM" id="SSF55681">
    <property type="entry name" value="Class II aaRS and biotin synthetases"/>
    <property type="match status" value="1"/>
</dbReference>
<comment type="function">
    <text evidence="9">Catalyzes the attachment of alanine to tRNA(Ala) in a two-step reaction: alanine is first activated by ATP to form Ala-AMP and then transferred to the acceptor end of tRNA(Ala). Also edits incorrectly charged tRNA(Ala) via its editing domain.</text>
</comment>
<dbReference type="Pfam" id="PF01411">
    <property type="entry name" value="tRNA-synt_2c"/>
    <property type="match status" value="1"/>
</dbReference>
<dbReference type="InterPro" id="IPR018162">
    <property type="entry name" value="Ala-tRNA-ligase_IIc_anticod-bd"/>
</dbReference>
<gene>
    <name evidence="12" type="ORF">PCOR1329_LOCUS26152</name>
</gene>
<evidence type="ECO:0000256" key="6">
    <source>
        <dbReference type="ARBA" id="ARBA00022884"/>
    </source>
</evidence>
<comment type="subunit">
    <text evidence="9">Monomer.</text>
</comment>
<keyword evidence="9" id="KW-0862">Zinc</keyword>
<feature type="binding site" evidence="9">
    <location>
        <position position="758"/>
    </location>
    <ligand>
        <name>Zn(2+)</name>
        <dbReference type="ChEBI" id="CHEBI:29105"/>
    </ligand>
</feature>
<dbReference type="PRINTS" id="PR00980">
    <property type="entry name" value="TRNASYNTHALA"/>
</dbReference>
<evidence type="ECO:0000256" key="8">
    <source>
        <dbReference type="ARBA" id="ARBA00023146"/>
    </source>
</evidence>
<keyword evidence="6 9" id="KW-0694">RNA-binding</keyword>
<keyword evidence="9" id="KW-0479">Metal-binding</keyword>
<dbReference type="Gene3D" id="3.10.310.40">
    <property type="match status" value="1"/>
</dbReference>
<dbReference type="Pfam" id="PF07973">
    <property type="entry name" value="tRNA_SAD"/>
    <property type="match status" value="1"/>
</dbReference>
<evidence type="ECO:0000256" key="1">
    <source>
        <dbReference type="ARBA" id="ARBA00008429"/>
    </source>
</evidence>
<keyword evidence="5 9" id="KW-0067">ATP-binding</keyword>
<keyword evidence="13" id="KW-1185">Reference proteome</keyword>
<dbReference type="PANTHER" id="PTHR11777:SF9">
    <property type="entry name" value="ALANINE--TRNA LIGASE, CYTOPLASMIC"/>
    <property type="match status" value="1"/>
</dbReference>
<comment type="similarity">
    <text evidence="1">Belongs to the class-II aminoacyl-tRNA synthetase family. Alax-L subfamily.</text>
</comment>
<dbReference type="InterPro" id="IPR045864">
    <property type="entry name" value="aa-tRNA-synth_II/BPL/LPL"/>
</dbReference>
<dbReference type="InterPro" id="IPR018164">
    <property type="entry name" value="Ala-tRNA-synth_IIc_N"/>
</dbReference>
<dbReference type="SUPFAM" id="SSF50447">
    <property type="entry name" value="Translation proteins"/>
    <property type="match status" value="1"/>
</dbReference>
<dbReference type="InterPro" id="IPR023033">
    <property type="entry name" value="Ala_tRNA_ligase_euk/bac"/>
</dbReference>
<name>A0ABN9S382_9DINO</name>
<keyword evidence="4 9" id="KW-0547">Nucleotide-binding</keyword>
<evidence type="ECO:0000256" key="5">
    <source>
        <dbReference type="ARBA" id="ARBA00022840"/>
    </source>
</evidence>
<dbReference type="PANTHER" id="PTHR11777">
    <property type="entry name" value="ALANYL-TRNA SYNTHETASE"/>
    <property type="match status" value="1"/>
</dbReference>
<dbReference type="Gene3D" id="2.40.30.130">
    <property type="match status" value="1"/>
</dbReference>
<feature type="compositionally biased region" description="Basic and acidic residues" evidence="10">
    <location>
        <begin position="1002"/>
        <end position="1023"/>
    </location>
</feature>
<feature type="region of interest" description="Disordered" evidence="10">
    <location>
        <begin position="991"/>
        <end position="1041"/>
    </location>
</feature>
<evidence type="ECO:0000256" key="9">
    <source>
        <dbReference type="HAMAP-Rule" id="MF_03133"/>
    </source>
</evidence>
<sequence length="1208" mass="131594">MALTPGYLAETGMQPVSGVACVLSGAEEGDFPTASSSSKKKPVGKWHGASVRETFIKFFQEKCKHSFVPSSPVVPHNDPTLLFINAGMNQFKPIFVGQIDPSHPFAKLKRAANSQKCIRAGGKHNDLEDVGKDVYHHTFFEMLGNWSFGDYFKKDAIDWAWELLTKVYGMDPSRLYATYYGGDPKQPSVPSDEEAREMWKKYLPESRILPFDMKDNFWEMGDTGPCGPCTEIHYDRIGGRDAAHLVNMDDPDVLEIWNLVFMQYNRENDGSLTTLPAQSVDTGAGLERVTSVLMDKRSNYDTDLFTEIFDAIQAKTGCRDYTGKVGDEDTDHVDMAYRVIADHIRTLTIALTDGAVPSNDGRGYVLRRILRRAVRYGREILGAKPGFFHTLVDSVLDTLGDAFPTLRENPEDVKAIIKDEEEQFGRTLEKGTAKLKAFASKGNITGDDAFLLFTSYGFPVDLTELMAAELKVEVDMPGFEARMQKFREDSKASGTFKNRKDMTLMAAQTDELGKKMALATTDESAKYTWDSAKGDGSEMPAKVMAIYDGKEFIKSCKVENETVGIVLDKTPCYAEQGGQTFDTAEITTAAGAEFKCEDAQKYAGFVLHIGTMTGGEIKVGDAVGVKVDYARRALIAKNHTATHILNYALRAVLGDKIDQKGSLNDEYKLRFDFSYGKPIETEELNKIEEICNQEIQKAHKICFQEVALGKAKAIGGLRAVFGETYPDPVRVVSVGPEVDAMLADSKQLWGVNYSVEFCGGTHVNNSSEIYKFVLQVEEGIAKGVRRIVAVTGPQAAVEATLKTKALSVEVDEAKTLMGALLEKKIAEMRNKISTDKEVSLVLKRKMLGDIDKLKEKQLAGGKAEAKAVEKKAKEIGEQIADEAAKASGDMYVGVVDAGVFDDGKAVAFAEGAASKKCTTKAMFFISNAGGKLAVLAVVPKDLKGKVSAKAWTGAVLEAIGGKGGGNDDKAQGQVSDPAKFDEALAKAKEFMGSGGGGGGFKPAERAAPQKEGKKDKGAKEEAKPAASPEEEAKKKLKKVKKEGGKRGVEIEGAADMGGLQFFCTSVDEPEGDLELLMTCVEAMNEKSDPTEEERKGGSGHIGKMVFSCGVEQLAIVAYVPEEKQGELNCKEWLEKVLALYPGSKVVSESATYCSGAILSNADKNIFPLKIREGLILEANNFLRSKGLFPEDNGDDSDEMVFGDDDFPS</sequence>
<comment type="domain">
    <text evidence="9">Consists of three domains; the N-terminal catalytic domain, the editing domain and the C-terminal C-Ala domain. The editing domain removes incorrectly charged amino acids, while the C-Ala domain, along with tRNA(Ala), serves as a bridge to cooperatively bring together the editing and aminoacylation centers thus stimulating deacylation of misacylated tRNAs.</text>
</comment>
<organism evidence="12 13">
    <name type="scientific">Prorocentrum cordatum</name>
    <dbReference type="NCBI Taxonomy" id="2364126"/>
    <lineage>
        <taxon>Eukaryota</taxon>
        <taxon>Sar</taxon>
        <taxon>Alveolata</taxon>
        <taxon>Dinophyceae</taxon>
        <taxon>Prorocentrales</taxon>
        <taxon>Prorocentraceae</taxon>
        <taxon>Prorocentrum</taxon>
    </lineage>
</organism>
<dbReference type="Pfam" id="PF02272">
    <property type="entry name" value="DHHA1"/>
    <property type="match status" value="1"/>
</dbReference>
<keyword evidence="7 9" id="KW-0648">Protein biosynthesis</keyword>
<dbReference type="InterPro" id="IPR050058">
    <property type="entry name" value="Ala-tRNA_ligase"/>
</dbReference>
<accession>A0ABN9S382</accession>
<dbReference type="InterPro" id="IPR003156">
    <property type="entry name" value="DHHA1_dom"/>
</dbReference>
<feature type="compositionally biased region" description="Acidic residues" evidence="10">
    <location>
        <begin position="1191"/>
        <end position="1208"/>
    </location>
</feature>